<sequence>MKREFLESLGLEKDVIDKIMDLNGNSVEAQKAKVDDFEVRYDECHGS</sequence>
<accession>A0A0D0HUM7</accession>
<dbReference type="RefSeq" id="WP_021095558.1">
    <property type="nucleotide sequence ID" value="NZ_ANOC01000047.1"/>
</dbReference>
<evidence type="ECO:0000313" key="2">
    <source>
        <dbReference type="Proteomes" id="UP000032047"/>
    </source>
</evidence>
<name>A0A0D0HUM7_9BACL</name>
<gene>
    <name evidence="1" type="ORF">JV16_01187</name>
</gene>
<protein>
    <submittedName>
        <fullName evidence="1">Uncharacterized protein</fullName>
    </submittedName>
</protein>
<proteinExistence type="predicted"/>
<reference evidence="1 2" key="1">
    <citation type="submission" date="2015-01" db="EMBL/GenBank/DDBJ databases">
        <title>Genome sequence of Anoxybacillus ayderensis strain AB04.</title>
        <authorList>
            <person name="Belduz A.O."/>
            <person name="Canakci S."/>
            <person name="Chan K.-G."/>
            <person name="Kahar U.M."/>
            <person name="Yaakob A.S."/>
            <person name="Chan C.S."/>
            <person name="Goh K.M."/>
        </authorList>
    </citation>
    <scope>NUCLEOTIDE SEQUENCE [LARGE SCALE GENOMIC DNA]</scope>
    <source>
        <strain evidence="1 2">AB04</strain>
    </source>
</reference>
<comment type="caution">
    <text evidence="1">The sequence shown here is derived from an EMBL/GenBank/DDBJ whole genome shotgun (WGS) entry which is preliminary data.</text>
</comment>
<dbReference type="PATRIC" id="fig|265546.4.peg.1178"/>
<keyword evidence="2" id="KW-1185">Reference proteome</keyword>
<dbReference type="AlphaFoldDB" id="A0A0D0HUM7"/>
<organism evidence="1 2">
    <name type="scientific">Anoxybacillus ayderensis</name>
    <dbReference type="NCBI Taxonomy" id="265546"/>
    <lineage>
        <taxon>Bacteria</taxon>
        <taxon>Bacillati</taxon>
        <taxon>Bacillota</taxon>
        <taxon>Bacilli</taxon>
        <taxon>Bacillales</taxon>
        <taxon>Anoxybacillaceae</taxon>
        <taxon>Anoxybacillus</taxon>
    </lineage>
</organism>
<evidence type="ECO:0000313" key="1">
    <source>
        <dbReference type="EMBL" id="KIP21508.1"/>
    </source>
</evidence>
<dbReference type="EMBL" id="JXTG01000004">
    <property type="protein sequence ID" value="KIP21508.1"/>
    <property type="molecule type" value="Genomic_DNA"/>
</dbReference>
<dbReference type="Proteomes" id="UP000032047">
    <property type="component" value="Unassembled WGS sequence"/>
</dbReference>